<comment type="function">
    <text evidence="5">Part of the twin-arginine translocation (Tat) system that transports large folded proteins containing a characteristic twin-arginine motif in their signal peptide across membranes.</text>
</comment>
<keyword evidence="5" id="KW-0811">Translocation</keyword>
<dbReference type="GO" id="GO:0009977">
    <property type="term" value="F:proton motive force dependent protein transmembrane transporter activity"/>
    <property type="evidence" value="ECO:0007669"/>
    <property type="project" value="TreeGrafter"/>
</dbReference>
<evidence type="ECO:0000256" key="1">
    <source>
        <dbReference type="ARBA" id="ARBA00004141"/>
    </source>
</evidence>
<dbReference type="GO" id="GO:0033281">
    <property type="term" value="C:TAT protein transport complex"/>
    <property type="evidence" value="ECO:0007669"/>
    <property type="project" value="UniProtKB-UniRule"/>
</dbReference>
<feature type="transmembrane region" description="Helical" evidence="5">
    <location>
        <begin position="211"/>
        <end position="230"/>
    </location>
</feature>
<feature type="transmembrane region" description="Helical" evidence="5">
    <location>
        <begin position="236"/>
        <end position="256"/>
    </location>
</feature>
<accession>A0A098LJL6</accession>
<evidence type="ECO:0000256" key="4">
    <source>
        <dbReference type="ARBA" id="ARBA00023136"/>
    </source>
</evidence>
<keyword evidence="5" id="KW-1003">Cell membrane</keyword>
<dbReference type="PRINTS" id="PR01840">
    <property type="entry name" value="TATCFAMILY"/>
</dbReference>
<dbReference type="RefSeq" id="WP_370568892.1">
    <property type="nucleotide sequence ID" value="NZ_BBLT01000011.1"/>
</dbReference>
<dbReference type="PANTHER" id="PTHR30371">
    <property type="entry name" value="SEC-INDEPENDENT PROTEIN TRANSLOCASE PROTEIN TATC"/>
    <property type="match status" value="1"/>
</dbReference>
<feature type="transmembrane region" description="Helical" evidence="5">
    <location>
        <begin position="21"/>
        <end position="39"/>
    </location>
</feature>
<evidence type="ECO:0000256" key="3">
    <source>
        <dbReference type="ARBA" id="ARBA00022989"/>
    </source>
</evidence>
<feature type="transmembrane region" description="Helical" evidence="5">
    <location>
        <begin position="171"/>
        <end position="199"/>
    </location>
</feature>
<evidence type="ECO:0000256" key="5">
    <source>
        <dbReference type="HAMAP-Rule" id="MF_00902"/>
    </source>
</evidence>
<name>A0A098LJL6_9BACT</name>
<proteinExistence type="inferred from homology"/>
<dbReference type="AlphaFoldDB" id="A0A098LJL6"/>
<gene>
    <name evidence="5" type="primary">tatC</name>
    <name evidence="6" type="ORF">MYP_4421</name>
</gene>
<feature type="transmembrane region" description="Helical" evidence="5">
    <location>
        <begin position="87"/>
        <end position="108"/>
    </location>
</feature>
<dbReference type="eggNOG" id="COG0805">
    <property type="taxonomic scope" value="Bacteria"/>
</dbReference>
<dbReference type="GO" id="GO:0043953">
    <property type="term" value="P:protein transport by the Tat complex"/>
    <property type="evidence" value="ECO:0007669"/>
    <property type="project" value="UniProtKB-UniRule"/>
</dbReference>
<comment type="subunit">
    <text evidence="5">Forms a complex with TatA.</text>
</comment>
<dbReference type="Proteomes" id="UP000030185">
    <property type="component" value="Unassembled WGS sequence"/>
</dbReference>
<dbReference type="STRING" id="153721.MYP_4421"/>
<dbReference type="PANTHER" id="PTHR30371:SF0">
    <property type="entry name" value="SEC-INDEPENDENT PROTEIN TRANSLOCASE PROTEIN TATC, CHLOROPLASTIC-RELATED"/>
    <property type="match status" value="1"/>
</dbReference>
<dbReference type="HAMAP" id="MF_00902">
    <property type="entry name" value="TatC"/>
    <property type="match status" value="1"/>
</dbReference>
<comment type="subcellular location">
    <subcellularLocation>
        <location evidence="5">Cell membrane</location>
        <topology evidence="5">Multi-pass membrane protein</topology>
    </subcellularLocation>
    <subcellularLocation>
        <location evidence="1">Membrane</location>
        <topology evidence="1">Multi-pass membrane protein</topology>
    </subcellularLocation>
</comment>
<comment type="similarity">
    <text evidence="5">Belongs to the TatC family.</text>
</comment>
<comment type="caution">
    <text evidence="6">The sequence shown here is derived from an EMBL/GenBank/DDBJ whole genome shotgun (WGS) entry which is preliminary data.</text>
</comment>
<sequence length="272" mass="30933">MAKAQHKEMSFLDHLEELRWHLIRSLISIVVFSLVAFLAKDFIFQTIILGPSKTDFWTYQMLCKLGPDLCIEKMNFSLQNRTLGGQFTMHINAAFVIGLILAFPYTFWEIWSFIKPGLYIKEQTAASGLLFYVTLLFISGVLFGYYIVSPMSINFLANYTLDPSIENNFDLASYISTLTMMVLGSGLMFQLPVAVFILSKLGVMTPDFMKAYRRHAIVVILVVAAIITPPDVLSQVVISLPLFVLYELSIFISASVNKKRKKKEEMQELTYS</sequence>
<keyword evidence="5" id="KW-0653">Protein transport</keyword>
<evidence type="ECO:0000313" key="6">
    <source>
        <dbReference type="EMBL" id="GAL87191.1"/>
    </source>
</evidence>
<protein>
    <recommendedName>
        <fullName evidence="5">Sec-independent protein translocase protein TatC</fullName>
    </recommendedName>
</protein>
<dbReference type="GO" id="GO:0065002">
    <property type="term" value="P:intracellular protein transmembrane transport"/>
    <property type="evidence" value="ECO:0007669"/>
    <property type="project" value="TreeGrafter"/>
</dbReference>
<dbReference type="EMBL" id="BBLT01000011">
    <property type="protein sequence ID" value="GAL87191.1"/>
    <property type="molecule type" value="Genomic_DNA"/>
</dbReference>
<dbReference type="InterPro" id="IPR002033">
    <property type="entry name" value="TatC"/>
</dbReference>
<evidence type="ECO:0000256" key="2">
    <source>
        <dbReference type="ARBA" id="ARBA00022692"/>
    </source>
</evidence>
<keyword evidence="4 5" id="KW-0472">Membrane</keyword>
<reference evidence="6 7" key="1">
    <citation type="submission" date="2014-09" db="EMBL/GenBank/DDBJ databases">
        <title>Sporocytophaga myxococcoides PG-01 genome sequencing.</title>
        <authorList>
            <person name="Liu L."/>
            <person name="Gao P.J."/>
            <person name="Chen G.J."/>
            <person name="Wang L.S."/>
        </authorList>
    </citation>
    <scope>NUCLEOTIDE SEQUENCE [LARGE SCALE GENOMIC DNA]</scope>
    <source>
        <strain evidence="6 7">PG-01</strain>
    </source>
</reference>
<keyword evidence="7" id="KW-1185">Reference proteome</keyword>
<feature type="transmembrane region" description="Helical" evidence="5">
    <location>
        <begin position="129"/>
        <end position="148"/>
    </location>
</feature>
<dbReference type="Pfam" id="PF00902">
    <property type="entry name" value="TatC"/>
    <property type="match status" value="1"/>
</dbReference>
<evidence type="ECO:0000313" key="7">
    <source>
        <dbReference type="Proteomes" id="UP000030185"/>
    </source>
</evidence>
<organism evidence="6 7">
    <name type="scientific">Sporocytophaga myxococcoides</name>
    <dbReference type="NCBI Taxonomy" id="153721"/>
    <lineage>
        <taxon>Bacteria</taxon>
        <taxon>Pseudomonadati</taxon>
        <taxon>Bacteroidota</taxon>
        <taxon>Cytophagia</taxon>
        <taxon>Cytophagales</taxon>
        <taxon>Cytophagaceae</taxon>
        <taxon>Sporocytophaga</taxon>
    </lineage>
</organism>
<dbReference type="NCBIfam" id="TIGR00945">
    <property type="entry name" value="tatC"/>
    <property type="match status" value="1"/>
</dbReference>
<keyword evidence="2 5" id="KW-0812">Transmembrane</keyword>
<keyword evidence="5" id="KW-0813">Transport</keyword>
<keyword evidence="3 5" id="KW-1133">Transmembrane helix</keyword>